<feature type="region of interest" description="Disordered" evidence="1">
    <location>
        <begin position="96"/>
        <end position="205"/>
    </location>
</feature>
<feature type="compositionally biased region" description="Low complexity" evidence="1">
    <location>
        <begin position="149"/>
        <end position="162"/>
    </location>
</feature>
<evidence type="ECO:0000256" key="1">
    <source>
        <dbReference type="SAM" id="MobiDB-lite"/>
    </source>
</evidence>
<feature type="region of interest" description="Disordered" evidence="1">
    <location>
        <begin position="29"/>
        <end position="71"/>
    </location>
</feature>
<protein>
    <submittedName>
        <fullName evidence="3">Acyl-CoA-binding domain-containing protein 5</fullName>
    </submittedName>
</protein>
<feature type="compositionally biased region" description="Polar residues" evidence="1">
    <location>
        <begin position="118"/>
        <end position="131"/>
    </location>
</feature>
<feature type="compositionally biased region" description="Low complexity" evidence="1">
    <location>
        <begin position="175"/>
        <end position="190"/>
    </location>
</feature>
<evidence type="ECO:0000256" key="2">
    <source>
        <dbReference type="SAM" id="Phobius"/>
    </source>
</evidence>
<comment type="caution">
    <text evidence="3">The sequence shown here is derived from an EMBL/GenBank/DDBJ whole genome shotgun (WGS) entry which is preliminary data.</text>
</comment>
<gene>
    <name evidence="3" type="ORF">ElyMa_002784500</name>
</gene>
<reference evidence="3 4" key="1">
    <citation type="journal article" date="2021" name="Elife">
        <title>Chloroplast acquisition without the gene transfer in kleptoplastic sea slugs, Plakobranchus ocellatus.</title>
        <authorList>
            <person name="Maeda T."/>
            <person name="Takahashi S."/>
            <person name="Yoshida T."/>
            <person name="Shimamura S."/>
            <person name="Takaki Y."/>
            <person name="Nagai Y."/>
            <person name="Toyoda A."/>
            <person name="Suzuki Y."/>
            <person name="Arimoto A."/>
            <person name="Ishii H."/>
            <person name="Satoh N."/>
            <person name="Nishiyama T."/>
            <person name="Hasebe M."/>
            <person name="Maruyama T."/>
            <person name="Minagawa J."/>
            <person name="Obokata J."/>
            <person name="Shigenobu S."/>
        </authorList>
    </citation>
    <scope>NUCLEOTIDE SEQUENCE [LARGE SCALE GENOMIC DNA]</scope>
</reference>
<proteinExistence type="predicted"/>
<name>A0AAV4HQP7_9GAST</name>
<keyword evidence="2" id="KW-1133">Transmembrane helix</keyword>
<keyword evidence="2" id="KW-0812">Transmembrane</keyword>
<feature type="compositionally biased region" description="Basic and acidic residues" evidence="1">
    <location>
        <begin position="97"/>
        <end position="109"/>
    </location>
</feature>
<organism evidence="3 4">
    <name type="scientific">Elysia marginata</name>
    <dbReference type="NCBI Taxonomy" id="1093978"/>
    <lineage>
        <taxon>Eukaryota</taxon>
        <taxon>Metazoa</taxon>
        <taxon>Spiralia</taxon>
        <taxon>Lophotrochozoa</taxon>
        <taxon>Mollusca</taxon>
        <taxon>Gastropoda</taxon>
        <taxon>Heterobranchia</taxon>
        <taxon>Euthyneura</taxon>
        <taxon>Panpulmonata</taxon>
        <taxon>Sacoglossa</taxon>
        <taxon>Placobranchoidea</taxon>
        <taxon>Plakobranchidae</taxon>
        <taxon>Elysia</taxon>
    </lineage>
</organism>
<dbReference type="Proteomes" id="UP000762676">
    <property type="component" value="Unassembled WGS sequence"/>
</dbReference>
<feature type="compositionally biased region" description="Gly residues" evidence="1">
    <location>
        <begin position="374"/>
        <end position="387"/>
    </location>
</feature>
<feature type="compositionally biased region" description="Low complexity" evidence="1">
    <location>
        <begin position="388"/>
        <end position="397"/>
    </location>
</feature>
<evidence type="ECO:0000313" key="4">
    <source>
        <dbReference type="Proteomes" id="UP000762676"/>
    </source>
</evidence>
<dbReference type="AlphaFoldDB" id="A0AAV4HQP7"/>
<feature type="compositionally biased region" description="Polar residues" evidence="1">
    <location>
        <begin position="29"/>
        <end position="63"/>
    </location>
</feature>
<feature type="compositionally biased region" description="Gly residues" evidence="1">
    <location>
        <begin position="398"/>
        <end position="408"/>
    </location>
</feature>
<feature type="region of interest" description="Disordered" evidence="1">
    <location>
        <begin position="345"/>
        <end position="417"/>
    </location>
</feature>
<accession>A0AAV4HQP7</accession>
<dbReference type="EMBL" id="BMAT01005740">
    <property type="protein sequence ID" value="GFR99096.1"/>
    <property type="molecule type" value="Genomic_DNA"/>
</dbReference>
<evidence type="ECO:0000313" key="3">
    <source>
        <dbReference type="EMBL" id="GFR99096.1"/>
    </source>
</evidence>
<feature type="compositionally biased region" description="Acidic residues" evidence="1">
    <location>
        <begin position="191"/>
        <end position="205"/>
    </location>
</feature>
<keyword evidence="2" id="KW-0472">Membrane</keyword>
<keyword evidence="4" id="KW-1185">Reference proteome</keyword>
<feature type="transmembrane region" description="Helical" evidence="2">
    <location>
        <begin position="468"/>
        <end position="485"/>
    </location>
</feature>
<sequence>MPQTDDVSEFLQKLDNFYEMVEDSDNHNSLKVYNKQTGDAAHSNSSDSGNLEQSFDQSLNGSEYESEFEHSRGITKLLQQDIRWWQDRTGVLRAHKANGDIKQEPRGDEPYQPFNGKPSLQNYEVSQSQNRGVADEIGTSHPASQPVSEGETNPPNTPGTPGTEEEWEEVEARASNSGSHSGQSGGSASDSETENEEEFCDTSDEPAETIHPQEASADQTGVRASAAAVAMTMSSASSVATPVIISSITASSALTTSAAAKSVHFDECDNAASTSQLMTLRGSSCPPTREGLSDSLLVNPSPTVGSVLDVTSSSLADVSVGGQTGMRNTYDTSVGAGGRLDITLCRGGDSEDGERDRQGRAGAGGRSGRDGLPSGRGGVGFSSGAGSSGSRRGLFPEPGGGGGGGRRGPGFPVDDRSPADLNEQIVVTLLRLQHDMSGVLNRLNSLEALVKEGRAGWWPLSELSFKSALLIFGWPLLIQVILFYLSRRRRRHSK</sequence>